<dbReference type="GO" id="GO:0032259">
    <property type="term" value="P:methylation"/>
    <property type="evidence" value="ECO:0007669"/>
    <property type="project" value="UniProtKB-KW"/>
</dbReference>
<protein>
    <recommendedName>
        <fullName evidence="7">HTH araC/xylS-type domain-containing protein</fullName>
    </recommendedName>
</protein>
<evidence type="ECO:0000256" key="6">
    <source>
        <dbReference type="SAM" id="MobiDB-lite"/>
    </source>
</evidence>
<sequence length="355" mass="38696">MNPMLDPTSIESLATASYFLFDELSSEEFDTAGHETSHIQGAPSISSDARVAGTPVSIPSLSTRYSTPAARWTALTTRDSEASDAFIYAVRTTGIYCRPNCSARLARRANVEFFDTPDQALKAGYRPCKRCKPGRGSPSVTSCSTPHETEKTVSVDPPITAETSRQRPDPDDIRFKIHQTAELVRHAAMQGKQLSLSQLSKEVGLSKWHLQRVFKKLQGMTPREMAENLQRRDGGGGNITDRNVKSHHLPELEFSNDIDLGASFAFGAGDNPLSEPLRQLSPQSTETTGSACTPSSWSDDNVLNNQFNSPASGRPCALEPDVEMLLSELFPELASNNADIPPKHVQQALTPPGIQ</sequence>
<dbReference type="InterPro" id="IPR009057">
    <property type="entry name" value="Homeodomain-like_sf"/>
</dbReference>
<evidence type="ECO:0000256" key="3">
    <source>
        <dbReference type="ARBA" id="ARBA00023015"/>
    </source>
</evidence>
<feature type="compositionally biased region" description="Polar residues" evidence="6">
    <location>
        <begin position="280"/>
        <end position="308"/>
    </location>
</feature>
<comment type="cofactor">
    <cofactor evidence="1">
        <name>Zn(2+)</name>
        <dbReference type="ChEBI" id="CHEBI:29105"/>
    </cofactor>
</comment>
<keyword evidence="4" id="KW-0010">Activator</keyword>
<keyword evidence="2" id="KW-0808">Transferase</keyword>
<dbReference type="Gene3D" id="1.10.10.60">
    <property type="entry name" value="Homeodomain-like"/>
    <property type="match status" value="1"/>
</dbReference>
<dbReference type="EMBL" id="NAJM01000068">
    <property type="protein sequence ID" value="RVX66150.1"/>
    <property type="molecule type" value="Genomic_DNA"/>
</dbReference>
<organism evidence="8 9">
    <name type="scientific">Exophiala mesophila</name>
    <name type="common">Black yeast-like fungus</name>
    <dbReference type="NCBI Taxonomy" id="212818"/>
    <lineage>
        <taxon>Eukaryota</taxon>
        <taxon>Fungi</taxon>
        <taxon>Dikarya</taxon>
        <taxon>Ascomycota</taxon>
        <taxon>Pezizomycotina</taxon>
        <taxon>Eurotiomycetes</taxon>
        <taxon>Chaetothyriomycetidae</taxon>
        <taxon>Chaetothyriales</taxon>
        <taxon>Herpotrichiellaceae</taxon>
        <taxon>Exophiala</taxon>
    </lineage>
</organism>
<feature type="domain" description="HTH araC/xylS-type" evidence="7">
    <location>
        <begin position="178"/>
        <end position="230"/>
    </location>
</feature>
<feature type="region of interest" description="Disordered" evidence="6">
    <location>
        <begin position="277"/>
        <end position="308"/>
    </location>
</feature>
<dbReference type="VEuPathDB" id="FungiDB:PV10_03174"/>
<dbReference type="GO" id="GO:0003700">
    <property type="term" value="F:DNA-binding transcription factor activity"/>
    <property type="evidence" value="ECO:0007669"/>
    <property type="project" value="InterPro"/>
</dbReference>
<feature type="region of interest" description="Disordered" evidence="6">
    <location>
        <begin position="336"/>
        <end position="355"/>
    </location>
</feature>
<dbReference type="InterPro" id="IPR018060">
    <property type="entry name" value="HTH_AraC"/>
</dbReference>
<evidence type="ECO:0000313" key="9">
    <source>
        <dbReference type="Proteomes" id="UP000288859"/>
    </source>
</evidence>
<accession>A0A438MRA4</accession>
<dbReference type="Pfam" id="PF02805">
    <property type="entry name" value="Ada_Zn_binding"/>
    <property type="match status" value="1"/>
</dbReference>
<dbReference type="GO" id="GO:0008270">
    <property type="term" value="F:zinc ion binding"/>
    <property type="evidence" value="ECO:0007669"/>
    <property type="project" value="InterPro"/>
</dbReference>
<comment type="caution">
    <text evidence="8">The sequence shown here is derived from an EMBL/GenBank/DDBJ whole genome shotgun (WGS) entry which is preliminary data.</text>
</comment>
<dbReference type="GO" id="GO:0043565">
    <property type="term" value="F:sequence-specific DNA binding"/>
    <property type="evidence" value="ECO:0007669"/>
    <property type="project" value="InterPro"/>
</dbReference>
<keyword evidence="5" id="KW-0804">Transcription</keyword>
<dbReference type="GO" id="GO:0006281">
    <property type="term" value="P:DNA repair"/>
    <property type="evidence" value="ECO:0007669"/>
    <property type="project" value="InterPro"/>
</dbReference>
<evidence type="ECO:0000259" key="7">
    <source>
        <dbReference type="PROSITE" id="PS01124"/>
    </source>
</evidence>
<dbReference type="Gene3D" id="3.40.10.10">
    <property type="entry name" value="DNA Methylphosphotriester Repair Domain"/>
    <property type="match status" value="1"/>
</dbReference>
<reference evidence="8 9" key="1">
    <citation type="submission" date="2017-03" db="EMBL/GenBank/DDBJ databases">
        <title>Genomes of endolithic fungi from Antarctica.</title>
        <authorList>
            <person name="Coleine C."/>
            <person name="Masonjones S."/>
            <person name="Stajich J.E."/>
        </authorList>
    </citation>
    <scope>NUCLEOTIDE SEQUENCE [LARGE SCALE GENOMIC DNA]</scope>
    <source>
        <strain evidence="8 9">CCFEE 6314</strain>
    </source>
</reference>
<dbReference type="AlphaFoldDB" id="A0A438MRA4"/>
<keyword evidence="2" id="KW-0489">Methyltransferase</keyword>
<gene>
    <name evidence="8" type="ORF">B0A52_09879</name>
</gene>
<feature type="region of interest" description="Disordered" evidence="6">
    <location>
        <begin position="133"/>
        <end position="171"/>
    </location>
</feature>
<dbReference type="InterPro" id="IPR035451">
    <property type="entry name" value="Ada-like_dom_sf"/>
</dbReference>
<dbReference type="Proteomes" id="UP000288859">
    <property type="component" value="Unassembled WGS sequence"/>
</dbReference>
<dbReference type="SUPFAM" id="SSF46689">
    <property type="entry name" value="Homeodomain-like"/>
    <property type="match status" value="1"/>
</dbReference>
<evidence type="ECO:0000313" key="8">
    <source>
        <dbReference type="EMBL" id="RVX66150.1"/>
    </source>
</evidence>
<evidence type="ECO:0000256" key="2">
    <source>
        <dbReference type="ARBA" id="ARBA00022603"/>
    </source>
</evidence>
<evidence type="ECO:0000256" key="1">
    <source>
        <dbReference type="ARBA" id="ARBA00001947"/>
    </source>
</evidence>
<evidence type="ECO:0000256" key="5">
    <source>
        <dbReference type="ARBA" id="ARBA00023163"/>
    </source>
</evidence>
<dbReference type="SUPFAM" id="SSF57884">
    <property type="entry name" value="Ada DNA repair protein, N-terminal domain (N-Ada 10)"/>
    <property type="match status" value="1"/>
</dbReference>
<evidence type="ECO:0000256" key="4">
    <source>
        <dbReference type="ARBA" id="ARBA00023159"/>
    </source>
</evidence>
<dbReference type="GO" id="GO:0008168">
    <property type="term" value="F:methyltransferase activity"/>
    <property type="evidence" value="ECO:0007669"/>
    <property type="project" value="UniProtKB-KW"/>
</dbReference>
<name>A0A438MRA4_EXOME</name>
<dbReference type="OrthoDB" id="2447880at2759"/>
<keyword evidence="3" id="KW-0805">Transcription regulation</keyword>
<dbReference type="InterPro" id="IPR004026">
    <property type="entry name" value="Ada_DNA_repair_Zn-bd"/>
</dbReference>
<dbReference type="PROSITE" id="PS01124">
    <property type="entry name" value="HTH_ARAC_FAMILY_2"/>
    <property type="match status" value="1"/>
</dbReference>
<proteinExistence type="predicted"/>